<dbReference type="EMBL" id="GEBQ01031807">
    <property type="protein sequence ID" value="JAT08170.1"/>
    <property type="molecule type" value="Transcribed_RNA"/>
</dbReference>
<dbReference type="SUPFAM" id="SSF46565">
    <property type="entry name" value="Chaperone J-domain"/>
    <property type="match status" value="1"/>
</dbReference>
<dbReference type="SMART" id="SM00271">
    <property type="entry name" value="DnaJ"/>
    <property type="match status" value="1"/>
</dbReference>
<feature type="non-terminal residue" evidence="3">
    <location>
        <position position="1"/>
    </location>
</feature>
<dbReference type="AlphaFoldDB" id="A0A1B6K9Q4"/>
<organism evidence="3">
    <name type="scientific">Graphocephala atropunctata</name>
    <dbReference type="NCBI Taxonomy" id="36148"/>
    <lineage>
        <taxon>Eukaryota</taxon>
        <taxon>Metazoa</taxon>
        <taxon>Ecdysozoa</taxon>
        <taxon>Arthropoda</taxon>
        <taxon>Hexapoda</taxon>
        <taxon>Insecta</taxon>
        <taxon>Pterygota</taxon>
        <taxon>Neoptera</taxon>
        <taxon>Paraneoptera</taxon>
        <taxon>Hemiptera</taxon>
        <taxon>Auchenorrhyncha</taxon>
        <taxon>Membracoidea</taxon>
        <taxon>Cicadellidae</taxon>
        <taxon>Cicadellinae</taxon>
        <taxon>Cicadellini</taxon>
        <taxon>Graphocephala</taxon>
    </lineage>
</organism>
<dbReference type="InterPro" id="IPR001623">
    <property type="entry name" value="DnaJ_domain"/>
</dbReference>
<dbReference type="Gene3D" id="1.10.287.110">
    <property type="entry name" value="DnaJ domain"/>
    <property type="match status" value="1"/>
</dbReference>
<dbReference type="PANTHER" id="PTHR39158">
    <property type="entry name" value="OS08G0560600 PROTEIN"/>
    <property type="match status" value="1"/>
</dbReference>
<dbReference type="PROSITE" id="PS50076">
    <property type="entry name" value="DNAJ_2"/>
    <property type="match status" value="1"/>
</dbReference>
<sequence>EKGKQYTNKGFMEPVVQRLPISRNGVILRCSYISHKIIDYQTSMRFYSTRLHSAEYTRCYNVLNVKVDSDQETVRQAFLKLVKRFHPDSGSSEADGQKFQEIEKAYRKLQQKFHAERWSDRWGEGAGEYGLYYKEKKAPEIPVVEHDIKHTAPQHRQYLTYDGFGAGTPSQRHKQYQKLRASTAIDNVFNHRISRVQEAESLNEEQALVVKDKQRAKNIKTRYGMDRLVEDLIQESMAKGEFDNLSGKGKPLSTRQDHYNPYVDLVTHKMNQVMIDNGFMPEWISLQKEIRADCERLREKLEKERAELSSSPLPTHESRRWAAAIDSIREDVQAINAKIGKFNLVVPLLHNQMLLFNLEREAAKVLAAPPKKFVESESKPTQIKHEEQDSFIGLLMSVFNR</sequence>
<name>A0A1B6K9Q4_9HEMI</name>
<proteinExistence type="predicted"/>
<evidence type="ECO:0000313" key="3">
    <source>
        <dbReference type="EMBL" id="JAT08170.1"/>
    </source>
</evidence>
<keyword evidence="1" id="KW-0175">Coiled coil</keyword>
<dbReference type="InterPro" id="IPR052573">
    <property type="entry name" value="DnaJ_C_subfamily_28"/>
</dbReference>
<feature type="domain" description="J" evidence="2">
    <location>
        <begin position="58"/>
        <end position="123"/>
    </location>
</feature>
<evidence type="ECO:0000256" key="1">
    <source>
        <dbReference type="SAM" id="Coils"/>
    </source>
</evidence>
<gene>
    <name evidence="3" type="ORF">g.19563</name>
</gene>
<dbReference type="PRINTS" id="PR00625">
    <property type="entry name" value="JDOMAIN"/>
</dbReference>
<dbReference type="InterPro" id="IPR036869">
    <property type="entry name" value="J_dom_sf"/>
</dbReference>
<dbReference type="Pfam" id="PF09350">
    <property type="entry name" value="DJC28_CD"/>
    <property type="match status" value="1"/>
</dbReference>
<protein>
    <recommendedName>
        <fullName evidence="2">J domain-containing protein</fullName>
    </recommendedName>
</protein>
<dbReference type="Pfam" id="PF00226">
    <property type="entry name" value="DnaJ"/>
    <property type="match status" value="1"/>
</dbReference>
<reference evidence="3" key="1">
    <citation type="submission" date="2015-11" db="EMBL/GenBank/DDBJ databases">
        <title>De novo transcriptome assembly of four potential Pierce s Disease insect vectors from Arizona vineyards.</title>
        <authorList>
            <person name="Tassone E.E."/>
        </authorList>
    </citation>
    <scope>NUCLEOTIDE SEQUENCE</scope>
</reference>
<dbReference type="PANTHER" id="PTHR39158:SF1">
    <property type="entry name" value="DNAJ HOMOLOG SUBFAMILY C MEMBER 28"/>
    <property type="match status" value="1"/>
</dbReference>
<accession>A0A1B6K9Q4</accession>
<feature type="coiled-coil region" evidence="1">
    <location>
        <begin position="284"/>
        <end position="311"/>
    </location>
</feature>
<evidence type="ECO:0000259" key="2">
    <source>
        <dbReference type="PROSITE" id="PS50076"/>
    </source>
</evidence>
<dbReference type="InterPro" id="IPR018961">
    <property type="entry name" value="DnaJ_homolog_subfam-C_membr-28"/>
</dbReference>
<dbReference type="CDD" id="cd06257">
    <property type="entry name" value="DnaJ"/>
    <property type="match status" value="1"/>
</dbReference>